<dbReference type="PROSITE" id="PS51257">
    <property type="entry name" value="PROKAR_LIPOPROTEIN"/>
    <property type="match status" value="1"/>
</dbReference>
<reference evidence="2" key="1">
    <citation type="submission" date="2023-02" db="EMBL/GenBank/DDBJ databases">
        <title>Genome of Flavobacteriaceae gen. nov. sp. strain F89.</title>
        <authorList>
            <person name="Wang Y."/>
        </authorList>
    </citation>
    <scope>NUCLEOTIDE SEQUENCE</scope>
    <source>
        <strain evidence="2">F89</strain>
    </source>
</reference>
<proteinExistence type="predicted"/>
<evidence type="ECO:0000313" key="3">
    <source>
        <dbReference type="Proteomes" id="UP001200642"/>
    </source>
</evidence>
<feature type="transmembrane region" description="Helical" evidence="1">
    <location>
        <begin position="28"/>
        <end position="61"/>
    </location>
</feature>
<dbReference type="RefSeq" id="WP_317900744.1">
    <property type="nucleotide sequence ID" value="NZ_JAIRBC010000002.1"/>
</dbReference>
<evidence type="ECO:0000313" key="2">
    <source>
        <dbReference type="EMBL" id="MCG2459605.1"/>
    </source>
</evidence>
<keyword evidence="3" id="KW-1185">Reference proteome</keyword>
<keyword evidence="1" id="KW-0472">Membrane</keyword>
<dbReference type="Proteomes" id="UP001200642">
    <property type="component" value="Unassembled WGS sequence"/>
</dbReference>
<name>A0AAE3ER59_9FLAO</name>
<keyword evidence="1" id="KW-0812">Transmembrane</keyword>
<sequence length="179" mass="19841">MPYTKKKIDNGLEFDVHPEKAPQIIGTLLLACLLPLLVLMCVGIAVVLVAVAFVVGAGYLMQKGKTYTQYRHPNKFKVTAKGISMSDKFYDKEDIHRIIIRNHVDKYEYIPNVTIRPSNYGTLSGLAARFKIKEQLINVSYRVDMETNGTPTTLAGGLTEPTAYAVLSDTCKVLGFKIG</sequence>
<dbReference type="EMBL" id="JAIRBC010000002">
    <property type="protein sequence ID" value="MCG2459605.1"/>
    <property type="molecule type" value="Genomic_DNA"/>
</dbReference>
<organism evidence="2 3">
    <name type="scientific">Cerina litoralis</name>
    <dbReference type="NCBI Taxonomy" id="2874477"/>
    <lineage>
        <taxon>Bacteria</taxon>
        <taxon>Pseudomonadati</taxon>
        <taxon>Bacteroidota</taxon>
        <taxon>Flavobacteriia</taxon>
        <taxon>Flavobacteriales</taxon>
        <taxon>Flavobacteriaceae</taxon>
        <taxon>Cerina</taxon>
    </lineage>
</organism>
<accession>A0AAE3ER59</accession>
<protein>
    <submittedName>
        <fullName evidence="2">Uncharacterized protein</fullName>
    </submittedName>
</protein>
<comment type="caution">
    <text evidence="2">The sequence shown here is derived from an EMBL/GenBank/DDBJ whole genome shotgun (WGS) entry which is preliminary data.</text>
</comment>
<dbReference type="AlphaFoldDB" id="A0AAE3ER59"/>
<evidence type="ECO:0000256" key="1">
    <source>
        <dbReference type="SAM" id="Phobius"/>
    </source>
</evidence>
<gene>
    <name evidence="2" type="ORF">K8352_02450</name>
</gene>
<keyword evidence="1" id="KW-1133">Transmembrane helix</keyword>